<dbReference type="HOGENOM" id="CLU_923548_0_0_9"/>
<keyword evidence="1" id="KW-0732">Signal</keyword>
<dbReference type="Pfam" id="PF10646">
    <property type="entry name" value="Germane"/>
    <property type="match status" value="1"/>
</dbReference>
<accession>C8VVY6</accession>
<dbReference type="SMART" id="SM00909">
    <property type="entry name" value="Germane"/>
    <property type="match status" value="1"/>
</dbReference>
<organism evidence="3 4">
    <name type="scientific">Desulfofarcimen acetoxidans (strain ATCC 49208 / DSM 771 / KCTC 5769 / VKM B-1644 / 5575)</name>
    <name type="common">Desulfotomaculum acetoxidans</name>
    <dbReference type="NCBI Taxonomy" id="485916"/>
    <lineage>
        <taxon>Bacteria</taxon>
        <taxon>Bacillati</taxon>
        <taxon>Bacillota</taxon>
        <taxon>Clostridia</taxon>
        <taxon>Eubacteriales</taxon>
        <taxon>Peptococcaceae</taxon>
        <taxon>Desulfofarcimen</taxon>
    </lineage>
</organism>
<evidence type="ECO:0000256" key="1">
    <source>
        <dbReference type="SAM" id="SignalP"/>
    </source>
</evidence>
<proteinExistence type="predicted"/>
<dbReference type="EMBL" id="CP001720">
    <property type="protein sequence ID" value="ACV64273.1"/>
    <property type="molecule type" value="Genomic_DNA"/>
</dbReference>
<evidence type="ECO:0000313" key="4">
    <source>
        <dbReference type="Proteomes" id="UP000002217"/>
    </source>
</evidence>
<dbReference type="OrthoDB" id="1806210at2"/>
<dbReference type="AlphaFoldDB" id="C8VVY6"/>
<dbReference type="RefSeq" id="WP_015758960.1">
    <property type="nucleotide sequence ID" value="NC_013216.1"/>
</dbReference>
<dbReference type="InterPro" id="IPR019606">
    <property type="entry name" value="GerMN"/>
</dbReference>
<feature type="domain" description="GerMN" evidence="2">
    <location>
        <begin position="82"/>
        <end position="172"/>
    </location>
</feature>
<keyword evidence="4" id="KW-1185">Reference proteome</keyword>
<sequence>MKKKVSRNIVLYALVVAACLLMAGCSTNKTDAALESPRNTSEKKIPVTIYMNGPVKGSLDPVLVPVQREIVLKGEDSDKLRVKAAVEELIKGVTEKEKEAGLTTSLPKEVKVLNVGIKRPYVTVDFSSELQVMGGAMLISSFLEQIKYTLTEFDGIAGVILQVNGEQVGTEANPFTGDGFQFNALVRPAGGSWAKSISPSRALDNFIVSIGNGDIKEMWLWMGPGVREQYKYPDMTNISELSEGLGAWRNYKVVSENINGDKAVVIIKGDQKLEGMTEKDAQYTAYMVKENGQWKWDPKSK</sequence>
<gene>
    <name evidence="3" type="ordered locus">Dtox_3561</name>
</gene>
<protein>
    <recommendedName>
        <fullName evidence="2">GerMN domain-containing protein</fullName>
    </recommendedName>
</protein>
<dbReference type="eggNOG" id="COG5401">
    <property type="taxonomic scope" value="Bacteria"/>
</dbReference>
<name>C8VVY6_DESAS</name>
<evidence type="ECO:0000313" key="3">
    <source>
        <dbReference type="EMBL" id="ACV64273.1"/>
    </source>
</evidence>
<feature type="signal peptide" evidence="1">
    <location>
        <begin position="1"/>
        <end position="23"/>
    </location>
</feature>
<dbReference type="Proteomes" id="UP000002217">
    <property type="component" value="Chromosome"/>
</dbReference>
<dbReference type="STRING" id="485916.Dtox_3561"/>
<reference evidence="3 4" key="1">
    <citation type="journal article" date="2009" name="Stand. Genomic Sci.">
        <title>Complete genome sequence of Desulfotomaculum acetoxidans type strain (5575).</title>
        <authorList>
            <person name="Spring S."/>
            <person name="Lapidus A."/>
            <person name="Schroder M."/>
            <person name="Gleim D."/>
            <person name="Sims D."/>
            <person name="Meincke L."/>
            <person name="Glavina Del Rio T."/>
            <person name="Tice H."/>
            <person name="Copeland A."/>
            <person name="Cheng J.F."/>
            <person name="Lucas S."/>
            <person name="Chen F."/>
            <person name="Nolan M."/>
            <person name="Bruce D."/>
            <person name="Goodwin L."/>
            <person name="Pitluck S."/>
            <person name="Ivanova N."/>
            <person name="Mavromatis K."/>
            <person name="Mikhailova N."/>
            <person name="Pati A."/>
            <person name="Chen A."/>
            <person name="Palaniappan K."/>
            <person name="Land M."/>
            <person name="Hauser L."/>
            <person name="Chang Y.J."/>
            <person name="Jeffries C.D."/>
            <person name="Chain P."/>
            <person name="Saunders E."/>
            <person name="Brettin T."/>
            <person name="Detter J.C."/>
            <person name="Goker M."/>
            <person name="Bristow J."/>
            <person name="Eisen J.A."/>
            <person name="Markowitz V."/>
            <person name="Hugenholtz P."/>
            <person name="Kyrpides N.C."/>
            <person name="Klenk H.P."/>
            <person name="Han C."/>
        </authorList>
    </citation>
    <scope>NUCLEOTIDE SEQUENCE [LARGE SCALE GENOMIC DNA]</scope>
    <source>
        <strain evidence="4">ATCC 49208 / DSM 771 / VKM B-1644</strain>
    </source>
</reference>
<feature type="chain" id="PRO_5038977626" description="GerMN domain-containing protein" evidence="1">
    <location>
        <begin position="24"/>
        <end position="301"/>
    </location>
</feature>
<dbReference type="PROSITE" id="PS51257">
    <property type="entry name" value="PROKAR_LIPOPROTEIN"/>
    <property type="match status" value="1"/>
</dbReference>
<dbReference type="KEGG" id="dae:Dtox_3561"/>
<evidence type="ECO:0000259" key="2">
    <source>
        <dbReference type="SMART" id="SM00909"/>
    </source>
</evidence>